<sequence length="125" mass="13852">MAWEWVGRGVCCIIVAASLRLLVLGLRGLSGVHLRTEGVGEKELLLSCIAYVEERHTSAWCTWQTAYLRLPELGRGGGRGGLFAPLSKSVVGVVRFVFSRSSRFYIMVFYPCCFLACITSVWVCT</sequence>
<keyword evidence="1" id="KW-1133">Transmembrane helix</keyword>
<accession>A0A4D5S768</accession>
<keyword evidence="1" id="KW-0812">Transmembrane</keyword>
<organism evidence="2">
    <name type="scientific">Ixodes scapularis</name>
    <name type="common">Black-legged tick</name>
    <name type="synonym">Deer tick</name>
    <dbReference type="NCBI Taxonomy" id="6945"/>
    <lineage>
        <taxon>Eukaryota</taxon>
        <taxon>Metazoa</taxon>
        <taxon>Ecdysozoa</taxon>
        <taxon>Arthropoda</taxon>
        <taxon>Chelicerata</taxon>
        <taxon>Arachnida</taxon>
        <taxon>Acari</taxon>
        <taxon>Parasitiformes</taxon>
        <taxon>Ixodida</taxon>
        <taxon>Ixodoidea</taxon>
        <taxon>Ixodidae</taxon>
        <taxon>Ixodinae</taxon>
        <taxon>Ixodes</taxon>
    </lineage>
</organism>
<feature type="transmembrane region" description="Helical" evidence="1">
    <location>
        <begin position="6"/>
        <end position="26"/>
    </location>
</feature>
<evidence type="ECO:0000313" key="2">
    <source>
        <dbReference type="EMBL" id="MOY44854.1"/>
    </source>
</evidence>
<evidence type="ECO:0000256" key="1">
    <source>
        <dbReference type="SAM" id="Phobius"/>
    </source>
</evidence>
<dbReference type="AlphaFoldDB" id="A0A4D5S768"/>
<proteinExistence type="predicted"/>
<dbReference type="EMBL" id="GHJT01010883">
    <property type="protein sequence ID" value="MOY44854.1"/>
    <property type="molecule type" value="Transcribed_RNA"/>
</dbReference>
<protein>
    <submittedName>
        <fullName evidence="2">Uncharacterized protein</fullName>
    </submittedName>
</protein>
<feature type="transmembrane region" description="Helical" evidence="1">
    <location>
        <begin position="104"/>
        <end position="123"/>
    </location>
</feature>
<reference evidence="2" key="1">
    <citation type="submission" date="2019-04" db="EMBL/GenBank/DDBJ databases">
        <title>An insight into the mialome of Ixodes scapularis.</title>
        <authorList>
            <person name="Ribeiro J.M."/>
            <person name="Mather T.N."/>
            <person name="Karim S."/>
        </authorList>
    </citation>
    <scope>NUCLEOTIDE SEQUENCE</scope>
</reference>
<name>A0A4D5S768_IXOSC</name>
<keyword evidence="1" id="KW-0472">Membrane</keyword>